<evidence type="ECO:0000256" key="1">
    <source>
        <dbReference type="ARBA" id="ARBA00023239"/>
    </source>
</evidence>
<dbReference type="InterPro" id="IPR040190">
    <property type="entry name" value="MURQ/GCKR"/>
</dbReference>
<dbReference type="GO" id="GO:0009254">
    <property type="term" value="P:peptidoglycan turnover"/>
    <property type="evidence" value="ECO:0007669"/>
    <property type="project" value="TreeGrafter"/>
</dbReference>
<comment type="miscellaneous">
    <text evidence="3">A lyase-type mechanism (elimination/hydration) is suggested for the cleavage of the lactyl ether bond of MurNAc 6-phosphate, with the formation of an alpha,beta-unsaturated aldehyde intermediate with (E)-stereochemistry, followed by the syn addition of water to give product.</text>
</comment>
<dbReference type="InterPro" id="IPR001347">
    <property type="entry name" value="SIS_dom"/>
</dbReference>
<dbReference type="GO" id="GO:0046348">
    <property type="term" value="P:amino sugar catabolic process"/>
    <property type="evidence" value="ECO:0007669"/>
    <property type="project" value="InterPro"/>
</dbReference>
<dbReference type="InterPro" id="IPR005488">
    <property type="entry name" value="Etherase_MurQ"/>
</dbReference>
<dbReference type="GO" id="GO:0016803">
    <property type="term" value="F:ether hydrolase activity"/>
    <property type="evidence" value="ECO:0007669"/>
    <property type="project" value="TreeGrafter"/>
</dbReference>
<comment type="caution">
    <text evidence="6">The sequence shown here is derived from an EMBL/GenBank/DDBJ whole genome shotgun (WGS) entry which is preliminary data.</text>
</comment>
<gene>
    <name evidence="3" type="primary">murQ</name>
    <name evidence="6" type="ORF">H9932_05855</name>
</gene>
<keyword evidence="2 3" id="KW-0119">Carbohydrate metabolism</keyword>
<dbReference type="CDD" id="cd05007">
    <property type="entry name" value="SIS_Etherase"/>
    <property type="match status" value="1"/>
</dbReference>
<dbReference type="NCBIfam" id="NF009222">
    <property type="entry name" value="PRK12570.1"/>
    <property type="match status" value="1"/>
</dbReference>
<comment type="similarity">
    <text evidence="3">Belongs to the GCKR-like family. MurNAc-6-P etherase subfamily.</text>
</comment>
<dbReference type="NCBIfam" id="NF003915">
    <property type="entry name" value="PRK05441.1"/>
    <property type="match status" value="1"/>
</dbReference>
<dbReference type="Gene3D" id="1.10.8.1080">
    <property type="match status" value="1"/>
</dbReference>
<dbReference type="PANTHER" id="PTHR10088">
    <property type="entry name" value="GLUCOKINASE REGULATORY PROTEIN"/>
    <property type="match status" value="1"/>
</dbReference>
<evidence type="ECO:0000259" key="5">
    <source>
        <dbReference type="PROSITE" id="PS51464"/>
    </source>
</evidence>
<feature type="active site" description="Proton donor" evidence="3">
    <location>
        <position position="97"/>
    </location>
</feature>
<dbReference type="InterPro" id="IPR046348">
    <property type="entry name" value="SIS_dom_sf"/>
</dbReference>
<comment type="subunit">
    <text evidence="3">Homodimer.</text>
</comment>
<evidence type="ECO:0000313" key="7">
    <source>
        <dbReference type="Proteomes" id="UP000823854"/>
    </source>
</evidence>
<evidence type="ECO:0000313" key="6">
    <source>
        <dbReference type="EMBL" id="HJC69186.1"/>
    </source>
</evidence>
<name>A0A9D2Q0G1_9MICO</name>
<dbReference type="PANTHER" id="PTHR10088:SF4">
    <property type="entry name" value="GLUCOKINASE REGULATORY PROTEIN"/>
    <property type="match status" value="1"/>
</dbReference>
<comment type="function">
    <text evidence="3">Specifically catalyzes the cleavage of the D-lactyl ether substituent of MurNAc 6-phosphate, producing GlcNAc 6-phosphate and D-lactate.</text>
</comment>
<feature type="domain" description="SIS" evidence="5">
    <location>
        <begin position="69"/>
        <end position="231"/>
    </location>
</feature>
<evidence type="ECO:0000256" key="2">
    <source>
        <dbReference type="ARBA" id="ARBA00023277"/>
    </source>
</evidence>
<comment type="pathway">
    <text evidence="3">Amino-sugar metabolism; N-acetylmuramate degradation.</text>
</comment>
<dbReference type="InterPro" id="IPR005486">
    <property type="entry name" value="Glucokinase_regulatory_CS"/>
</dbReference>
<dbReference type="GO" id="GO:0016835">
    <property type="term" value="F:carbon-oxygen lyase activity"/>
    <property type="evidence" value="ECO:0007669"/>
    <property type="project" value="UniProtKB-UniRule"/>
</dbReference>
<dbReference type="Proteomes" id="UP000823854">
    <property type="component" value="Unassembled WGS sequence"/>
</dbReference>
<dbReference type="PROSITE" id="PS51464">
    <property type="entry name" value="SIS"/>
    <property type="match status" value="1"/>
</dbReference>
<keyword evidence="1 3" id="KW-0456">Lyase</keyword>
<comment type="catalytic activity">
    <reaction evidence="3">
        <text>N-acetyl-D-muramate 6-phosphate + H2O = N-acetyl-D-glucosamine 6-phosphate + (R)-lactate</text>
        <dbReference type="Rhea" id="RHEA:26410"/>
        <dbReference type="ChEBI" id="CHEBI:15377"/>
        <dbReference type="ChEBI" id="CHEBI:16004"/>
        <dbReference type="ChEBI" id="CHEBI:57513"/>
        <dbReference type="ChEBI" id="CHEBI:58722"/>
        <dbReference type="EC" id="4.2.1.126"/>
    </reaction>
</comment>
<dbReference type="HAMAP" id="MF_00068">
    <property type="entry name" value="MurQ"/>
    <property type="match status" value="1"/>
</dbReference>
<proteinExistence type="inferred from homology"/>
<evidence type="ECO:0000256" key="3">
    <source>
        <dbReference type="HAMAP-Rule" id="MF_00068"/>
    </source>
</evidence>
<sequence length="331" mass="33355">MSTAGQDPSPYDADLVGLASPTEERNPASTELDTLDARGMVDVILGEDATVAAAVQARSAEIAELVETCVAAIAGGGTVHYLGAGTSGRLGVLDAVELAPTFDADESMVTAHLAGGPGAFLTAVEGAEDSAEQGAQLVREACREGDVVIGLAASGRTPFVRGALEAARAAGMPTALISANPAAELAPLADHPILLDVGPEVVTGSTRMKAGTAQKLTLNALSTATMVRLGTTFGNLMIQVRPTNAKLVARTVRMLVQASGAAPEEAARVLEAAGGSVRVALVALLAGADVEASAAALEDFPQDPRRLGDPAGIRSAVEALGGTPRPGDPRR</sequence>
<dbReference type="EC" id="4.2.1.126" evidence="3"/>
<dbReference type="SUPFAM" id="SSF53697">
    <property type="entry name" value="SIS domain"/>
    <property type="match status" value="1"/>
</dbReference>
<feature type="active site" evidence="3">
    <location>
        <position position="128"/>
    </location>
</feature>
<dbReference type="Pfam" id="PF22645">
    <property type="entry name" value="GKRP_SIS_N"/>
    <property type="match status" value="1"/>
</dbReference>
<organism evidence="6 7">
    <name type="scientific">Candidatus Brachybacterium intestinipullorum</name>
    <dbReference type="NCBI Taxonomy" id="2838512"/>
    <lineage>
        <taxon>Bacteria</taxon>
        <taxon>Bacillati</taxon>
        <taxon>Actinomycetota</taxon>
        <taxon>Actinomycetes</taxon>
        <taxon>Micrococcales</taxon>
        <taxon>Dermabacteraceae</taxon>
        <taxon>Brachybacterium</taxon>
    </lineage>
</organism>
<reference evidence="6" key="2">
    <citation type="submission" date="2021-04" db="EMBL/GenBank/DDBJ databases">
        <authorList>
            <person name="Gilroy R."/>
        </authorList>
    </citation>
    <scope>NUCLEOTIDE SEQUENCE</scope>
    <source>
        <strain evidence="6">CHK130-7132</strain>
    </source>
</reference>
<accession>A0A9D2Q0G1</accession>
<reference evidence="6" key="1">
    <citation type="journal article" date="2021" name="PeerJ">
        <title>Extensive microbial diversity within the chicken gut microbiome revealed by metagenomics and culture.</title>
        <authorList>
            <person name="Gilroy R."/>
            <person name="Ravi A."/>
            <person name="Getino M."/>
            <person name="Pursley I."/>
            <person name="Horton D.L."/>
            <person name="Alikhan N.F."/>
            <person name="Baker D."/>
            <person name="Gharbi K."/>
            <person name="Hall N."/>
            <person name="Watson M."/>
            <person name="Adriaenssens E.M."/>
            <person name="Foster-Nyarko E."/>
            <person name="Jarju S."/>
            <person name="Secka A."/>
            <person name="Antonio M."/>
            <person name="Oren A."/>
            <person name="Chaudhuri R.R."/>
            <person name="La Ragione R."/>
            <person name="Hildebrand F."/>
            <person name="Pallen M.J."/>
        </authorList>
    </citation>
    <scope>NUCLEOTIDE SEQUENCE</scope>
    <source>
        <strain evidence="6">CHK130-7132</strain>
    </source>
</reference>
<dbReference type="AlphaFoldDB" id="A0A9D2Q0G1"/>
<dbReference type="PROSITE" id="PS01272">
    <property type="entry name" value="GCKR"/>
    <property type="match status" value="1"/>
</dbReference>
<dbReference type="Gene3D" id="3.40.50.10490">
    <property type="entry name" value="Glucose-6-phosphate isomerase like protein, domain 1"/>
    <property type="match status" value="1"/>
</dbReference>
<evidence type="ECO:0000256" key="4">
    <source>
        <dbReference type="SAM" id="MobiDB-lite"/>
    </source>
</evidence>
<dbReference type="GO" id="GO:0097367">
    <property type="term" value="F:carbohydrate derivative binding"/>
    <property type="evidence" value="ECO:0007669"/>
    <property type="project" value="InterPro"/>
</dbReference>
<feature type="region of interest" description="Disordered" evidence="4">
    <location>
        <begin position="1"/>
        <end position="29"/>
    </location>
</feature>
<protein>
    <recommendedName>
        <fullName evidence="3">N-acetylmuramic acid 6-phosphate etherase</fullName>
        <shortName evidence="3">MurNAc-6-P etherase</shortName>
        <ecNumber evidence="3">4.2.1.126</ecNumber>
    </recommendedName>
    <alternativeName>
        <fullName evidence="3">N-acetylmuramic acid 6-phosphate hydrolase</fullName>
    </alternativeName>
    <alternativeName>
        <fullName evidence="3">N-acetylmuramic acid 6-phosphate lyase</fullName>
    </alternativeName>
</protein>
<dbReference type="EMBL" id="DWWC01000109">
    <property type="protein sequence ID" value="HJC69186.1"/>
    <property type="molecule type" value="Genomic_DNA"/>
</dbReference>